<dbReference type="PIRSF" id="PIRSF036054">
    <property type="entry name" value="UCP036054"/>
    <property type="match status" value="1"/>
</dbReference>
<dbReference type="EMBL" id="JBAMYC010000006">
    <property type="protein sequence ID" value="MEI1248836.1"/>
    <property type="molecule type" value="Genomic_DNA"/>
</dbReference>
<dbReference type="InterPro" id="IPR017041">
    <property type="entry name" value="UCP036054"/>
</dbReference>
<sequence length="294" mass="31866">MRQRVGCHAVLETAGFALDRKKSTRRAMKFRRGAEIIIVTHEGRGWFDPLGDGKGDIFSLVSHLDGVGFSEALERVTALVGFQPSQPTWRKSAKADATSGTVAERWRSRRMVAPGSGAWRYLRKERLLPAAIVRKAIGYGVLREGPYGSMWAAHSDSAGAVSGWEERGSGWRGFATGGAKVLFRLGSAPAPRLCVTEAAIDAMSLAAVEGMRERTLYLSTGGGWSPATEAALRALAIQPEVQLVAATDANPQGEAYAQRLRSLAEELGCTWLRLRPPADDWNYVLKLRQSGKAG</sequence>
<feature type="domain" description="DUF3991" evidence="1">
    <location>
        <begin position="120"/>
        <end position="186"/>
    </location>
</feature>
<proteinExistence type="predicted"/>
<evidence type="ECO:0000313" key="2">
    <source>
        <dbReference type="EMBL" id="MEI1248836.1"/>
    </source>
</evidence>
<dbReference type="InterPro" id="IPR025054">
    <property type="entry name" value="DUF3991"/>
</dbReference>
<comment type="caution">
    <text evidence="2">The sequence shown here is derived from an EMBL/GenBank/DDBJ whole genome shotgun (WGS) entry which is preliminary data.</text>
</comment>
<protein>
    <submittedName>
        <fullName evidence="2">DUF3991 and toprim domain-containing protein</fullName>
    </submittedName>
</protein>
<reference evidence="2 3" key="1">
    <citation type="submission" date="2024-01" db="EMBL/GenBank/DDBJ databases">
        <title>Draft genome sequences of three bacterial strains isolated from Acacia saligna represent a potential new species within the genus Rhizobium.</title>
        <authorList>
            <person name="Tambong J.T."/>
            <person name="Mnasri B."/>
        </authorList>
    </citation>
    <scope>NUCLEOTIDE SEQUENCE [LARGE SCALE GENOMIC DNA]</scope>
    <source>
        <strain evidence="2 3">1AS12I</strain>
    </source>
</reference>
<name>A0ABU8CJM1_9HYPH</name>
<dbReference type="RefSeq" id="WP_264396665.1">
    <property type="nucleotide sequence ID" value="NZ_JBAMYB010000006.1"/>
</dbReference>
<dbReference type="Proteomes" id="UP001531129">
    <property type="component" value="Unassembled WGS sequence"/>
</dbReference>
<dbReference type="CDD" id="cd00188">
    <property type="entry name" value="TOPRIM"/>
    <property type="match status" value="1"/>
</dbReference>
<dbReference type="Gene3D" id="3.40.1360.10">
    <property type="match status" value="1"/>
</dbReference>
<dbReference type="Pfam" id="PF13155">
    <property type="entry name" value="Toprim_2"/>
    <property type="match status" value="1"/>
</dbReference>
<evidence type="ECO:0000259" key="1">
    <source>
        <dbReference type="Pfam" id="PF13154"/>
    </source>
</evidence>
<keyword evidence="3" id="KW-1185">Reference proteome</keyword>
<organism evidence="2 3">
    <name type="scientific">Rhizobium aouanii</name>
    <dbReference type="NCBI Taxonomy" id="3118145"/>
    <lineage>
        <taxon>Bacteria</taxon>
        <taxon>Pseudomonadati</taxon>
        <taxon>Pseudomonadota</taxon>
        <taxon>Alphaproteobacteria</taxon>
        <taxon>Hyphomicrobiales</taxon>
        <taxon>Rhizobiaceae</taxon>
        <taxon>Rhizobium/Agrobacterium group</taxon>
        <taxon>Rhizobium</taxon>
    </lineage>
</organism>
<accession>A0ABU8CJM1</accession>
<dbReference type="Pfam" id="PF13154">
    <property type="entry name" value="DUF3991"/>
    <property type="match status" value="1"/>
</dbReference>
<evidence type="ECO:0000313" key="3">
    <source>
        <dbReference type="Proteomes" id="UP001531129"/>
    </source>
</evidence>
<gene>
    <name evidence="2" type="ORF">V8Q02_12550</name>
</gene>